<evidence type="ECO:0000313" key="2">
    <source>
        <dbReference type="Proteomes" id="UP000016887"/>
    </source>
</evidence>
<organism evidence="1 2">
    <name type="scientific">Aeropyrum camini SY1 = JCM 12091</name>
    <dbReference type="NCBI Taxonomy" id="1198449"/>
    <lineage>
        <taxon>Archaea</taxon>
        <taxon>Thermoproteota</taxon>
        <taxon>Thermoprotei</taxon>
        <taxon>Desulfurococcales</taxon>
        <taxon>Desulfurococcaceae</taxon>
        <taxon>Aeropyrum</taxon>
    </lineage>
</organism>
<dbReference type="eggNOG" id="arCOG00653">
    <property type="taxonomic scope" value="Archaea"/>
</dbReference>
<dbReference type="Proteomes" id="UP000016887">
    <property type="component" value="Chromosome"/>
</dbReference>
<dbReference type="RefSeq" id="WP_022540934.1">
    <property type="nucleotide sequence ID" value="NC_022521.1"/>
</dbReference>
<dbReference type="AlphaFoldDB" id="U3TEB2"/>
<dbReference type="GeneID" id="17109726"/>
<name>U3TEB2_9CREN</name>
<proteinExistence type="predicted"/>
<protein>
    <submittedName>
        <fullName evidence="1">Predicted transcription factor</fullName>
    </submittedName>
</protein>
<gene>
    <name evidence="1" type="ORF">ACAM_0185</name>
</gene>
<dbReference type="EMBL" id="AP012489">
    <property type="protein sequence ID" value="BAN89654.1"/>
    <property type="molecule type" value="Genomic_DNA"/>
</dbReference>
<accession>U3TEB2</accession>
<dbReference type="KEGG" id="acj:ACAM_0185"/>
<keyword evidence="2" id="KW-1185">Reference proteome</keyword>
<reference evidence="1 2" key="1">
    <citation type="journal article" date="2013" name="Appl. Environ. Microbiol.">
        <title>Variation of the Virus-Related Elements within Syntenic Genomes of the Hyperthermophilic Archaeon Aeropyrum.</title>
        <authorList>
            <person name="Daifuku T."/>
            <person name="Yoshida T."/>
            <person name="Kitamura T."/>
            <person name="Kawaichi S."/>
            <person name="Inoue T."/>
            <person name="Nomura K."/>
            <person name="Yoshida Y."/>
            <person name="Kuno S."/>
            <person name="Sako Y."/>
        </authorList>
    </citation>
    <scope>NUCLEOTIDE SEQUENCE [LARGE SCALE GENOMIC DNA]</scope>
    <source>
        <strain evidence="1 2">SY1</strain>
    </source>
</reference>
<sequence length="97" mass="11400">MAEDEVPEDVLEDLELAKSEVERELEKVRGGRRKRRYPSNSDIAEAIKELASFAKLDPESFPEKVREKLEEEGFYTGLVTDERIWRIYETLLRRGEI</sequence>
<evidence type="ECO:0000313" key="1">
    <source>
        <dbReference type="EMBL" id="BAN89654.1"/>
    </source>
</evidence>